<dbReference type="InterPro" id="IPR040256">
    <property type="entry name" value="At4g02000-like"/>
</dbReference>
<dbReference type="EMBL" id="JACGWJ010000019">
    <property type="protein sequence ID" value="KAL0345442.1"/>
    <property type="molecule type" value="Genomic_DNA"/>
</dbReference>
<dbReference type="PANTHER" id="PTHR31286">
    <property type="entry name" value="GLYCINE-RICH CELL WALL STRUCTURAL PROTEIN 1.8-LIKE"/>
    <property type="match status" value="1"/>
</dbReference>
<sequence>MEVTLIDDGRFLLKFNYPIDHEQVLASGPWAFDKNLIVLATVVENENRAKVDLTLCEFHVQIHGSPIRKMAADIAQFIGEKIGGLQDLDQNKSALSWGSYIQIRVAIDVSKPLPRALKVRTVMGDEQLVSFHL</sequence>
<protein>
    <recommendedName>
        <fullName evidence="1">DUF4283 domain-containing protein</fullName>
    </recommendedName>
</protein>
<comment type="caution">
    <text evidence="2">The sequence shown here is derived from an EMBL/GenBank/DDBJ whole genome shotgun (WGS) entry which is preliminary data.</text>
</comment>
<reference evidence="2" key="2">
    <citation type="journal article" date="2024" name="Plant">
        <title>Genomic evolution and insights into agronomic trait innovations of Sesamum species.</title>
        <authorList>
            <person name="Miao H."/>
            <person name="Wang L."/>
            <person name="Qu L."/>
            <person name="Liu H."/>
            <person name="Sun Y."/>
            <person name="Le M."/>
            <person name="Wang Q."/>
            <person name="Wei S."/>
            <person name="Zheng Y."/>
            <person name="Lin W."/>
            <person name="Duan Y."/>
            <person name="Cao H."/>
            <person name="Xiong S."/>
            <person name="Wang X."/>
            <person name="Wei L."/>
            <person name="Li C."/>
            <person name="Ma Q."/>
            <person name="Ju M."/>
            <person name="Zhao R."/>
            <person name="Li G."/>
            <person name="Mu C."/>
            <person name="Tian Q."/>
            <person name="Mei H."/>
            <person name="Zhang T."/>
            <person name="Gao T."/>
            <person name="Zhang H."/>
        </authorList>
    </citation>
    <scope>NUCLEOTIDE SEQUENCE</scope>
    <source>
        <strain evidence="2">G02</strain>
    </source>
</reference>
<feature type="domain" description="DUF4283" evidence="1">
    <location>
        <begin position="1"/>
        <end position="41"/>
    </location>
</feature>
<organism evidence="2">
    <name type="scientific">Sesamum radiatum</name>
    <name type="common">Black benniseed</name>
    <dbReference type="NCBI Taxonomy" id="300843"/>
    <lineage>
        <taxon>Eukaryota</taxon>
        <taxon>Viridiplantae</taxon>
        <taxon>Streptophyta</taxon>
        <taxon>Embryophyta</taxon>
        <taxon>Tracheophyta</taxon>
        <taxon>Spermatophyta</taxon>
        <taxon>Magnoliopsida</taxon>
        <taxon>eudicotyledons</taxon>
        <taxon>Gunneridae</taxon>
        <taxon>Pentapetalae</taxon>
        <taxon>asterids</taxon>
        <taxon>lamiids</taxon>
        <taxon>Lamiales</taxon>
        <taxon>Pedaliaceae</taxon>
        <taxon>Sesamum</taxon>
    </lineage>
</organism>
<reference evidence="2" key="1">
    <citation type="submission" date="2020-06" db="EMBL/GenBank/DDBJ databases">
        <authorList>
            <person name="Li T."/>
            <person name="Hu X."/>
            <person name="Zhang T."/>
            <person name="Song X."/>
            <person name="Zhang H."/>
            <person name="Dai N."/>
            <person name="Sheng W."/>
            <person name="Hou X."/>
            <person name="Wei L."/>
        </authorList>
    </citation>
    <scope>NUCLEOTIDE SEQUENCE</scope>
    <source>
        <strain evidence="2">G02</strain>
        <tissue evidence="2">Leaf</tissue>
    </source>
</reference>
<proteinExistence type="predicted"/>
<dbReference type="AlphaFoldDB" id="A0AAW2NPN6"/>
<dbReference type="Pfam" id="PF14111">
    <property type="entry name" value="DUF4283"/>
    <property type="match status" value="1"/>
</dbReference>
<gene>
    <name evidence="2" type="ORF">Sradi_4375500</name>
</gene>
<dbReference type="InterPro" id="IPR025558">
    <property type="entry name" value="DUF4283"/>
</dbReference>
<evidence type="ECO:0000313" key="2">
    <source>
        <dbReference type="EMBL" id="KAL0345442.1"/>
    </source>
</evidence>
<evidence type="ECO:0000259" key="1">
    <source>
        <dbReference type="Pfam" id="PF14111"/>
    </source>
</evidence>
<accession>A0AAW2NPN6</accession>
<dbReference type="PANTHER" id="PTHR31286:SF167">
    <property type="entry name" value="OS09G0268800 PROTEIN"/>
    <property type="match status" value="1"/>
</dbReference>
<name>A0AAW2NPN6_SESRA</name>